<keyword evidence="2 7" id="KW-0813">Transport</keyword>
<comment type="similarity">
    <text evidence="7">Belongs to the binding-protein-dependent transport system permease family.</text>
</comment>
<name>A0A4S4C3C8_9BACL</name>
<evidence type="ECO:0000256" key="2">
    <source>
        <dbReference type="ARBA" id="ARBA00022448"/>
    </source>
</evidence>
<dbReference type="PANTHER" id="PTHR43744">
    <property type="entry name" value="ABC TRANSPORTER PERMEASE PROTEIN MG189-RELATED-RELATED"/>
    <property type="match status" value="1"/>
</dbReference>
<dbReference type="Proteomes" id="UP000310636">
    <property type="component" value="Unassembled WGS sequence"/>
</dbReference>
<feature type="transmembrane region" description="Helical" evidence="7">
    <location>
        <begin position="131"/>
        <end position="154"/>
    </location>
</feature>
<evidence type="ECO:0000256" key="4">
    <source>
        <dbReference type="ARBA" id="ARBA00022692"/>
    </source>
</evidence>
<keyword evidence="4 7" id="KW-0812">Transmembrane</keyword>
<dbReference type="GO" id="GO:0005886">
    <property type="term" value="C:plasma membrane"/>
    <property type="evidence" value="ECO:0007669"/>
    <property type="project" value="UniProtKB-SubCell"/>
</dbReference>
<evidence type="ECO:0000259" key="8">
    <source>
        <dbReference type="PROSITE" id="PS50928"/>
    </source>
</evidence>
<keyword evidence="3" id="KW-1003">Cell membrane</keyword>
<evidence type="ECO:0000256" key="1">
    <source>
        <dbReference type="ARBA" id="ARBA00004651"/>
    </source>
</evidence>
<comment type="caution">
    <text evidence="9">The sequence shown here is derived from an EMBL/GenBank/DDBJ whole genome shotgun (WGS) entry which is preliminary data.</text>
</comment>
<reference evidence="9 10" key="1">
    <citation type="submission" date="2019-04" db="EMBL/GenBank/DDBJ databases">
        <title>Cohnella sp. nov. isolated from preserved vegetables.</title>
        <authorList>
            <person name="Lin S.-Y."/>
            <person name="Hung M.-H."/>
            <person name="Young C.-C."/>
        </authorList>
    </citation>
    <scope>NUCLEOTIDE SEQUENCE [LARGE SCALE GENOMIC DNA]</scope>
    <source>
        <strain evidence="9 10">CC-MHH1044</strain>
    </source>
</reference>
<dbReference type="EMBL" id="SSOB01000007">
    <property type="protein sequence ID" value="THF82246.1"/>
    <property type="molecule type" value="Genomic_DNA"/>
</dbReference>
<dbReference type="OrthoDB" id="2556374at2"/>
<evidence type="ECO:0000256" key="5">
    <source>
        <dbReference type="ARBA" id="ARBA00022989"/>
    </source>
</evidence>
<dbReference type="PANTHER" id="PTHR43744:SF8">
    <property type="entry name" value="SN-GLYCEROL-3-PHOSPHATE TRANSPORT SYSTEM PERMEASE PROTEIN UGPE"/>
    <property type="match status" value="1"/>
</dbReference>
<sequence>MGMRIAQAAVMLLALLFLAPFLLFFLNTFKDKDHIYDTFHMPNLLYWDNYSRMFATSDFIPSLGYTILICLFTLLIIVLFSSMAGYIISRTRNRWISSLYLLFAAGQIVPIQTSMLPIYKIGVATGMINTAPFLILVYVAGGCAFATLLFAAFTRTIPEALEEAAAIDGCSRAGIFARIILPLLRPAAATIVVTTIYWYWNDFTGPLIYLNSGEVSPLMMTVYKFMGTNNTVDWGPVYALCFMSALPMIVFFLLTQNRLLKGLVVASVKG</sequence>
<dbReference type="AlphaFoldDB" id="A0A4S4C3C8"/>
<dbReference type="RefSeq" id="WP_136369184.1">
    <property type="nucleotide sequence ID" value="NZ_SSOB01000007.1"/>
</dbReference>
<feature type="transmembrane region" description="Helical" evidence="7">
    <location>
        <begin position="235"/>
        <end position="254"/>
    </location>
</feature>
<dbReference type="PROSITE" id="PS50928">
    <property type="entry name" value="ABC_TM1"/>
    <property type="match status" value="1"/>
</dbReference>
<keyword evidence="5 7" id="KW-1133">Transmembrane helix</keyword>
<feature type="transmembrane region" description="Helical" evidence="7">
    <location>
        <begin position="175"/>
        <end position="200"/>
    </location>
</feature>
<dbReference type="GO" id="GO:0055085">
    <property type="term" value="P:transmembrane transport"/>
    <property type="evidence" value="ECO:0007669"/>
    <property type="project" value="InterPro"/>
</dbReference>
<feature type="transmembrane region" description="Helical" evidence="7">
    <location>
        <begin position="99"/>
        <end position="119"/>
    </location>
</feature>
<dbReference type="InterPro" id="IPR035906">
    <property type="entry name" value="MetI-like_sf"/>
</dbReference>
<dbReference type="Gene3D" id="1.10.3720.10">
    <property type="entry name" value="MetI-like"/>
    <property type="match status" value="1"/>
</dbReference>
<evidence type="ECO:0000256" key="6">
    <source>
        <dbReference type="ARBA" id="ARBA00023136"/>
    </source>
</evidence>
<keyword evidence="6 7" id="KW-0472">Membrane</keyword>
<feature type="domain" description="ABC transmembrane type-1" evidence="8">
    <location>
        <begin position="63"/>
        <end position="255"/>
    </location>
</feature>
<proteinExistence type="inferred from homology"/>
<dbReference type="CDD" id="cd06261">
    <property type="entry name" value="TM_PBP2"/>
    <property type="match status" value="1"/>
</dbReference>
<dbReference type="InterPro" id="IPR000515">
    <property type="entry name" value="MetI-like"/>
</dbReference>
<protein>
    <submittedName>
        <fullName evidence="9">Carbohydrate ABC transporter permease</fullName>
    </submittedName>
</protein>
<evidence type="ECO:0000313" key="9">
    <source>
        <dbReference type="EMBL" id="THF82246.1"/>
    </source>
</evidence>
<comment type="subcellular location">
    <subcellularLocation>
        <location evidence="1 7">Cell membrane</location>
        <topology evidence="1 7">Multi-pass membrane protein</topology>
    </subcellularLocation>
</comment>
<gene>
    <name evidence="9" type="ORF">E6C55_07645</name>
</gene>
<evidence type="ECO:0000256" key="3">
    <source>
        <dbReference type="ARBA" id="ARBA00022475"/>
    </source>
</evidence>
<dbReference type="SUPFAM" id="SSF161098">
    <property type="entry name" value="MetI-like"/>
    <property type="match status" value="1"/>
</dbReference>
<organism evidence="9 10">
    <name type="scientific">Cohnella fermenti</name>
    <dbReference type="NCBI Taxonomy" id="2565925"/>
    <lineage>
        <taxon>Bacteria</taxon>
        <taxon>Bacillati</taxon>
        <taxon>Bacillota</taxon>
        <taxon>Bacilli</taxon>
        <taxon>Bacillales</taxon>
        <taxon>Paenibacillaceae</taxon>
        <taxon>Cohnella</taxon>
    </lineage>
</organism>
<keyword evidence="10" id="KW-1185">Reference proteome</keyword>
<evidence type="ECO:0000313" key="10">
    <source>
        <dbReference type="Proteomes" id="UP000310636"/>
    </source>
</evidence>
<dbReference type="Pfam" id="PF00528">
    <property type="entry name" value="BPD_transp_1"/>
    <property type="match status" value="1"/>
</dbReference>
<feature type="transmembrane region" description="Helical" evidence="7">
    <location>
        <begin position="63"/>
        <end position="87"/>
    </location>
</feature>
<accession>A0A4S4C3C8</accession>
<evidence type="ECO:0000256" key="7">
    <source>
        <dbReference type="RuleBase" id="RU363032"/>
    </source>
</evidence>